<evidence type="ECO:0000313" key="3">
    <source>
        <dbReference type="Proteomes" id="UP000520198"/>
    </source>
</evidence>
<dbReference type="EMBL" id="JABWDU010000008">
    <property type="protein sequence ID" value="NVD42200.1"/>
    <property type="molecule type" value="Genomic_DNA"/>
</dbReference>
<feature type="transmembrane region" description="Helical" evidence="1">
    <location>
        <begin position="40"/>
        <end position="63"/>
    </location>
</feature>
<name>A0A7Y6QAQ2_9HYPH</name>
<accession>A0A7Y6QAQ2</accession>
<evidence type="ECO:0000313" key="2">
    <source>
        <dbReference type="EMBL" id="NVD42200.1"/>
    </source>
</evidence>
<proteinExistence type="predicted"/>
<dbReference type="Proteomes" id="UP000520198">
    <property type="component" value="Unassembled WGS sequence"/>
</dbReference>
<keyword evidence="1" id="KW-0812">Transmembrane</keyword>
<keyword evidence="3" id="KW-1185">Reference proteome</keyword>
<keyword evidence="1" id="KW-1133">Transmembrane helix</keyword>
<protein>
    <submittedName>
        <fullName evidence="2">Uncharacterized protein</fullName>
    </submittedName>
</protein>
<reference evidence="2 3" key="1">
    <citation type="submission" date="2020-06" db="EMBL/GenBank/DDBJ databases">
        <authorList>
            <person name="Grouzdev D.S."/>
        </authorList>
    </citation>
    <scope>NUCLEOTIDE SEQUENCE [LARGE SCALE GENOMIC DNA]</scope>
    <source>
        <strain evidence="2 3">HO-A22</strain>
    </source>
</reference>
<gene>
    <name evidence="2" type="ORF">HT585_25345</name>
</gene>
<dbReference type="AlphaFoldDB" id="A0A7Y6QAQ2"/>
<dbReference type="RefSeq" id="WP_176355573.1">
    <property type="nucleotide sequence ID" value="NZ_JABWDU010000008.1"/>
</dbReference>
<organism evidence="2 3">
    <name type="scientific">Ensifer oleiphilus</name>
    <dbReference type="NCBI Taxonomy" id="2742698"/>
    <lineage>
        <taxon>Bacteria</taxon>
        <taxon>Pseudomonadati</taxon>
        <taxon>Pseudomonadota</taxon>
        <taxon>Alphaproteobacteria</taxon>
        <taxon>Hyphomicrobiales</taxon>
        <taxon>Rhizobiaceae</taxon>
        <taxon>Sinorhizobium/Ensifer group</taxon>
        <taxon>Ensifer</taxon>
    </lineage>
</organism>
<sequence>MRFLVRRLEAFNRDALSAWGGAQPLLTKTVLFVPRLVELLMMYAIGLVALAAIVLLMAIGWVAGLDRKMPSRPGF</sequence>
<keyword evidence="1" id="KW-0472">Membrane</keyword>
<comment type="caution">
    <text evidence="2">The sequence shown here is derived from an EMBL/GenBank/DDBJ whole genome shotgun (WGS) entry which is preliminary data.</text>
</comment>
<evidence type="ECO:0000256" key="1">
    <source>
        <dbReference type="SAM" id="Phobius"/>
    </source>
</evidence>